<evidence type="ECO:0000313" key="4">
    <source>
        <dbReference type="Proteomes" id="UP000037660"/>
    </source>
</evidence>
<dbReference type="AlphaFoldDB" id="A0A0K8P0K7"/>
<feature type="region of interest" description="Disordered" evidence="1">
    <location>
        <begin position="178"/>
        <end position="216"/>
    </location>
</feature>
<dbReference type="OrthoDB" id="8794394at2"/>
<dbReference type="Pfam" id="PF00462">
    <property type="entry name" value="Glutaredoxin"/>
    <property type="match status" value="1"/>
</dbReference>
<reference evidence="3 4" key="2">
    <citation type="journal article" date="2016" name="Science">
        <title>A bacterium that degrades and assimilates poly(ethylene terephthalate).</title>
        <authorList>
            <person name="Yoshida S."/>
            <person name="Hiraga K."/>
            <person name="Takehana T."/>
            <person name="Taniguchi I."/>
            <person name="Yamaji H."/>
            <person name="Maeda Y."/>
            <person name="Toyohara K."/>
            <person name="Miyamoto K."/>
            <person name="Kimura Y."/>
            <person name="Oda K."/>
        </authorList>
    </citation>
    <scope>NUCLEOTIDE SEQUENCE [LARGE SCALE GENOMIC DNA]</scope>
    <source>
        <strain evidence="4">NBRC 110686 / TISTR 2288 / 201-F6</strain>
    </source>
</reference>
<dbReference type="CDD" id="cd02976">
    <property type="entry name" value="NrdH"/>
    <property type="match status" value="1"/>
</dbReference>
<dbReference type="Gene3D" id="3.40.30.10">
    <property type="entry name" value="Glutaredoxin"/>
    <property type="match status" value="1"/>
</dbReference>
<dbReference type="PROSITE" id="PS51354">
    <property type="entry name" value="GLUTAREDOXIN_2"/>
    <property type="match status" value="1"/>
</dbReference>
<feature type="region of interest" description="Disordered" evidence="1">
    <location>
        <begin position="1"/>
        <end position="36"/>
    </location>
</feature>
<dbReference type="EMBL" id="BBYR01000026">
    <property type="protein sequence ID" value="GAP35700.1"/>
    <property type="molecule type" value="Genomic_DNA"/>
</dbReference>
<keyword evidence="4" id="KW-1185">Reference proteome</keyword>
<organism evidence="3 4">
    <name type="scientific">Piscinibacter sakaiensis</name>
    <name type="common">Ideonella sakaiensis</name>
    <dbReference type="NCBI Taxonomy" id="1547922"/>
    <lineage>
        <taxon>Bacteria</taxon>
        <taxon>Pseudomonadati</taxon>
        <taxon>Pseudomonadota</taxon>
        <taxon>Betaproteobacteria</taxon>
        <taxon>Burkholderiales</taxon>
        <taxon>Sphaerotilaceae</taxon>
        <taxon>Piscinibacter</taxon>
    </lineage>
</organism>
<name>A0A0K8P0K7_PISS1</name>
<proteinExistence type="predicted"/>
<dbReference type="InterPro" id="IPR036249">
    <property type="entry name" value="Thioredoxin-like_sf"/>
</dbReference>
<dbReference type="SUPFAM" id="SSF52833">
    <property type="entry name" value="Thioredoxin-like"/>
    <property type="match status" value="1"/>
</dbReference>
<dbReference type="STRING" id="1547922.ISF6_1473"/>
<sequence length="216" mass="21808">MNRPADPARDPAPLPGAPTPVDTARAAHAGPGPTRSAGFARHLPGWCLVGSGLLLALPALGQPRAAAADGAAAAVSTAGLPMTLRAAVGRYPVTLYSARSCSGCDAGRQYLRSRGIPFIERVVGDNDGEALQRATGGRELPVLTIGAQVLRGYQAETWGSYLDAAAYPKQSQLPANYAAPAPQPLVPPPPAAAPAAPAPAPAPVEAPPPAPGGIRF</sequence>
<evidence type="ECO:0000256" key="1">
    <source>
        <dbReference type="SAM" id="MobiDB-lite"/>
    </source>
</evidence>
<protein>
    <recommendedName>
        <fullName evidence="2">Glutaredoxin domain-containing protein</fullName>
    </recommendedName>
</protein>
<evidence type="ECO:0000313" key="3">
    <source>
        <dbReference type="EMBL" id="GAP35700.1"/>
    </source>
</evidence>
<dbReference type="Proteomes" id="UP000037660">
    <property type="component" value="Unassembled WGS sequence"/>
</dbReference>
<feature type="compositionally biased region" description="Pro residues" evidence="1">
    <location>
        <begin position="181"/>
        <end position="216"/>
    </location>
</feature>
<feature type="domain" description="Glutaredoxin" evidence="2">
    <location>
        <begin position="93"/>
        <end position="148"/>
    </location>
</feature>
<gene>
    <name evidence="3" type="ORF">ISF6_1473</name>
</gene>
<dbReference type="InterPro" id="IPR002109">
    <property type="entry name" value="Glutaredoxin"/>
</dbReference>
<comment type="caution">
    <text evidence="3">The sequence shown here is derived from an EMBL/GenBank/DDBJ whole genome shotgun (WGS) entry which is preliminary data.</text>
</comment>
<dbReference type="RefSeq" id="WP_054019732.1">
    <property type="nucleotide sequence ID" value="NZ_BBYR01000026.1"/>
</dbReference>
<accession>A0A0K8P0K7</accession>
<evidence type="ECO:0000259" key="2">
    <source>
        <dbReference type="Pfam" id="PF00462"/>
    </source>
</evidence>
<reference evidence="4" key="1">
    <citation type="submission" date="2015-07" db="EMBL/GenBank/DDBJ databases">
        <title>Discovery of a poly(ethylene terephthalate assimilation.</title>
        <authorList>
            <person name="Yoshida S."/>
            <person name="Hiraga K."/>
            <person name="Takehana T."/>
            <person name="Taniguchi I."/>
            <person name="Yamaji H."/>
            <person name="Maeda Y."/>
            <person name="Toyohara K."/>
            <person name="Miyamoto K."/>
            <person name="Kimura Y."/>
            <person name="Oda K."/>
        </authorList>
    </citation>
    <scope>NUCLEOTIDE SEQUENCE [LARGE SCALE GENOMIC DNA]</scope>
    <source>
        <strain evidence="4">NBRC 110686 / TISTR 2288 / 201-F6</strain>
    </source>
</reference>